<dbReference type="Proteomes" id="UP000184386">
    <property type="component" value="Unassembled WGS sequence"/>
</dbReference>
<reference evidence="10 11" key="1">
    <citation type="submission" date="2016-11" db="EMBL/GenBank/DDBJ databases">
        <authorList>
            <person name="Jaros S."/>
            <person name="Januszkiewicz K."/>
            <person name="Wedrychowicz H."/>
        </authorList>
    </citation>
    <scope>NUCLEOTIDE SEQUENCE [LARGE SCALE GENOMIC DNA]</scope>
    <source>
        <strain evidence="10 11">DSM 15929</strain>
    </source>
</reference>
<dbReference type="PANTHER" id="PTHR34308:SF1">
    <property type="entry name" value="COBALAMIN BIOSYNTHESIS PROTEIN CBIB"/>
    <property type="match status" value="1"/>
</dbReference>
<proteinExistence type="inferred from homology"/>
<evidence type="ECO:0000256" key="8">
    <source>
        <dbReference type="ARBA" id="ARBA00023136"/>
    </source>
</evidence>
<dbReference type="GO" id="GO:0009236">
    <property type="term" value="P:cobalamin biosynthetic process"/>
    <property type="evidence" value="ECO:0007669"/>
    <property type="project" value="UniProtKB-UniRule"/>
</dbReference>
<keyword evidence="6 9" id="KW-0812">Transmembrane</keyword>
<dbReference type="HAMAP" id="MF_00024">
    <property type="entry name" value="CobD_CbiB"/>
    <property type="match status" value="1"/>
</dbReference>
<dbReference type="InterPro" id="IPR004485">
    <property type="entry name" value="Cobalamin_biosynth_CobD/CbiB"/>
</dbReference>
<dbReference type="Pfam" id="PF03186">
    <property type="entry name" value="CobD_Cbib"/>
    <property type="match status" value="1"/>
</dbReference>
<evidence type="ECO:0000256" key="3">
    <source>
        <dbReference type="ARBA" id="ARBA00006263"/>
    </source>
</evidence>
<comment type="pathway">
    <text evidence="2 9">Cofactor biosynthesis; adenosylcobalamin biosynthesis.</text>
</comment>
<evidence type="ECO:0000256" key="4">
    <source>
        <dbReference type="ARBA" id="ARBA00022475"/>
    </source>
</evidence>
<keyword evidence="7 9" id="KW-1133">Transmembrane helix</keyword>
<keyword evidence="11" id="KW-1185">Reference proteome</keyword>
<accession>A0A1M6SLG4</accession>
<dbReference type="GO" id="GO:0048472">
    <property type="term" value="F:threonine-phosphate decarboxylase activity"/>
    <property type="evidence" value="ECO:0007669"/>
    <property type="project" value="InterPro"/>
</dbReference>
<keyword evidence="5 9" id="KW-0169">Cobalamin biosynthesis</keyword>
<keyword evidence="4 9" id="KW-1003">Cell membrane</keyword>
<keyword evidence="8 9" id="KW-0472">Membrane</keyword>
<evidence type="ECO:0000256" key="9">
    <source>
        <dbReference type="HAMAP-Rule" id="MF_00024"/>
    </source>
</evidence>
<sequence>MMIYHIAGFFTGFLLDLILGDPYWLPHPIRLIGSLIAKLDHGLLPEKEGEQRDNRKEFRRGVLLTILVLVITVTITLLILYAAYKITPCLGFAVESIMTYQILATKCLKQESMKVYKKLKEEDLQGARKAVSMIVGRDTECLDETGVAKAAIETVAENTSDGVIAPMLCLAVGGPVLGFFYKAVNTLDSMVGYKNDRYLYFGRAAAKLDDAMNFIPARISALLMILASYLAGKEYSGKEAGRIYKRDRRNHASPNSAHTEAVCAGALGIRLAGDASYFGRIHHKPFIGDEKRAVEYEDIARANRLLYLTAGLCEGICLLCLLLAAFIAAR</sequence>
<comment type="function">
    <text evidence="9">Converts cobyric acid to cobinamide by the addition of aminopropanol on the F carboxylic group.</text>
</comment>
<comment type="subcellular location">
    <subcellularLocation>
        <location evidence="1 9">Cell membrane</location>
        <topology evidence="1 9">Multi-pass membrane protein</topology>
    </subcellularLocation>
</comment>
<evidence type="ECO:0000256" key="5">
    <source>
        <dbReference type="ARBA" id="ARBA00022573"/>
    </source>
</evidence>
<evidence type="ECO:0000256" key="7">
    <source>
        <dbReference type="ARBA" id="ARBA00022989"/>
    </source>
</evidence>
<dbReference type="AlphaFoldDB" id="A0A1M6SLG4"/>
<protein>
    <recommendedName>
        <fullName evidence="9">Cobalamin biosynthesis protein CobD</fullName>
    </recommendedName>
</protein>
<name>A0A1M6SLG4_9FIRM</name>
<comment type="caution">
    <text evidence="9">Lacks conserved residue(s) required for the propagation of feature annotation.</text>
</comment>
<dbReference type="EMBL" id="FRAC01000012">
    <property type="protein sequence ID" value="SHK45459.1"/>
    <property type="molecule type" value="Genomic_DNA"/>
</dbReference>
<gene>
    <name evidence="9" type="primary">cobD</name>
    <name evidence="10" type="ORF">SAMN02745136_02503</name>
</gene>
<evidence type="ECO:0000256" key="6">
    <source>
        <dbReference type="ARBA" id="ARBA00022692"/>
    </source>
</evidence>
<evidence type="ECO:0000256" key="1">
    <source>
        <dbReference type="ARBA" id="ARBA00004651"/>
    </source>
</evidence>
<dbReference type="STRING" id="1121322.SAMN02745136_02503"/>
<evidence type="ECO:0000313" key="10">
    <source>
        <dbReference type="EMBL" id="SHK45459.1"/>
    </source>
</evidence>
<dbReference type="UniPathway" id="UPA00148"/>
<dbReference type="GO" id="GO:0015420">
    <property type="term" value="F:ABC-type vitamin B12 transporter activity"/>
    <property type="evidence" value="ECO:0007669"/>
    <property type="project" value="UniProtKB-UniRule"/>
</dbReference>
<organism evidence="10 11">
    <name type="scientific">Anaerocolumna jejuensis DSM 15929</name>
    <dbReference type="NCBI Taxonomy" id="1121322"/>
    <lineage>
        <taxon>Bacteria</taxon>
        <taxon>Bacillati</taxon>
        <taxon>Bacillota</taxon>
        <taxon>Clostridia</taxon>
        <taxon>Lachnospirales</taxon>
        <taxon>Lachnospiraceae</taxon>
        <taxon>Anaerocolumna</taxon>
    </lineage>
</organism>
<dbReference type="GO" id="GO:0005886">
    <property type="term" value="C:plasma membrane"/>
    <property type="evidence" value="ECO:0007669"/>
    <property type="project" value="UniProtKB-SubCell"/>
</dbReference>
<evidence type="ECO:0000313" key="11">
    <source>
        <dbReference type="Proteomes" id="UP000184386"/>
    </source>
</evidence>
<evidence type="ECO:0000256" key="2">
    <source>
        <dbReference type="ARBA" id="ARBA00004953"/>
    </source>
</evidence>
<feature type="transmembrane region" description="Helical" evidence="9">
    <location>
        <begin position="163"/>
        <end position="181"/>
    </location>
</feature>
<comment type="similarity">
    <text evidence="3 9">Belongs to the CobD/CbiB family.</text>
</comment>
<feature type="transmembrane region" description="Helical" evidence="9">
    <location>
        <begin position="305"/>
        <end position="329"/>
    </location>
</feature>
<feature type="transmembrane region" description="Helical" evidence="9">
    <location>
        <begin position="62"/>
        <end position="84"/>
    </location>
</feature>
<dbReference type="PANTHER" id="PTHR34308">
    <property type="entry name" value="COBALAMIN BIOSYNTHESIS PROTEIN CBIB"/>
    <property type="match status" value="1"/>
</dbReference>
<dbReference type="NCBIfam" id="TIGR00380">
    <property type="entry name" value="cobal_cbiB"/>
    <property type="match status" value="1"/>
</dbReference>